<dbReference type="CDD" id="cd06530">
    <property type="entry name" value="S26_SPase_I"/>
    <property type="match status" value="1"/>
</dbReference>
<name>A0ABV0IED3_9MICC</name>
<dbReference type="InterPro" id="IPR019533">
    <property type="entry name" value="Peptidase_S26"/>
</dbReference>
<evidence type="ECO:0000313" key="7">
    <source>
        <dbReference type="Proteomes" id="UP001484097"/>
    </source>
</evidence>
<evidence type="ECO:0000256" key="2">
    <source>
        <dbReference type="ARBA" id="ARBA00009370"/>
    </source>
</evidence>
<gene>
    <name evidence="6" type="primary">lepB</name>
    <name evidence="6" type="ORF">ABDK96_02310</name>
</gene>
<evidence type="ECO:0000256" key="4">
    <source>
        <dbReference type="SAM" id="MobiDB-lite"/>
    </source>
</evidence>
<dbReference type="NCBIfam" id="TIGR02227">
    <property type="entry name" value="sigpep_I_bact"/>
    <property type="match status" value="1"/>
</dbReference>
<comment type="catalytic activity">
    <reaction evidence="3">
        <text>Cleavage of hydrophobic, N-terminal signal or leader sequences from secreted and periplasmic proteins.</text>
        <dbReference type="EC" id="3.4.21.89"/>
    </reaction>
</comment>
<proteinExistence type="inferred from homology"/>
<evidence type="ECO:0000256" key="1">
    <source>
        <dbReference type="ARBA" id="ARBA00004401"/>
    </source>
</evidence>
<evidence type="ECO:0000256" key="3">
    <source>
        <dbReference type="RuleBase" id="RU362042"/>
    </source>
</evidence>
<keyword evidence="3 6" id="KW-0378">Hydrolase</keyword>
<feature type="domain" description="Peptidase S26" evidence="5">
    <location>
        <begin position="35"/>
        <end position="220"/>
    </location>
</feature>
<comment type="caution">
    <text evidence="6">The sequence shown here is derived from an EMBL/GenBank/DDBJ whole genome shotgun (WGS) entry which is preliminary data.</text>
</comment>
<feature type="region of interest" description="Disordered" evidence="4">
    <location>
        <begin position="1"/>
        <end position="24"/>
    </location>
</feature>
<dbReference type="PANTHER" id="PTHR43390:SF1">
    <property type="entry name" value="CHLOROPLAST PROCESSING PEPTIDASE"/>
    <property type="match status" value="1"/>
</dbReference>
<reference evidence="6 7" key="1">
    <citation type="submission" date="2024-05" db="EMBL/GenBank/DDBJ databases">
        <authorList>
            <person name="Yi C."/>
        </authorList>
    </citation>
    <scope>NUCLEOTIDE SEQUENCE [LARGE SCALE GENOMIC DNA]</scope>
    <source>
        <strain evidence="6 7">XS13</strain>
    </source>
</reference>
<dbReference type="Proteomes" id="UP001484097">
    <property type="component" value="Unassembled WGS sequence"/>
</dbReference>
<sequence length="237" mass="25158">MSPYSSTPQRRGRRTPSGDRRPRRRGLRGRWVLAVVAVSLAAVLASAVVRSTVAEPYRIPSGSMEPLLRQGDRISVDRSAYDSAPVRRGDVVVVDGEGSFVPYDSRPAAATSLEEALQWLGLAPDTTAVVKRVAGRGGDTVSCCTADGLLRVNGEPVPEDYLAEPPASEVPFTVTVPEGRLFLLGDNRHHSLDSRALLGAPGGGMIAESEVIGQVTGIAWPPARRTGLEPVGAWSGR</sequence>
<comment type="subcellular location">
    <subcellularLocation>
        <location evidence="1">Cell membrane</location>
        <topology evidence="1">Single-pass type II membrane protein</topology>
    </subcellularLocation>
    <subcellularLocation>
        <location evidence="3">Membrane</location>
        <topology evidence="3">Single-pass type II membrane protein</topology>
    </subcellularLocation>
</comment>
<protein>
    <recommendedName>
        <fullName evidence="3">Signal peptidase I</fullName>
        <ecNumber evidence="3">3.4.21.89</ecNumber>
    </recommendedName>
</protein>
<dbReference type="PRINTS" id="PR00727">
    <property type="entry name" value="LEADERPTASE"/>
</dbReference>
<dbReference type="GO" id="GO:0009003">
    <property type="term" value="F:signal peptidase activity"/>
    <property type="evidence" value="ECO:0007669"/>
    <property type="project" value="UniProtKB-EC"/>
</dbReference>
<evidence type="ECO:0000313" key="6">
    <source>
        <dbReference type="EMBL" id="MEO9246510.1"/>
    </source>
</evidence>
<dbReference type="InterPro" id="IPR036286">
    <property type="entry name" value="LexA/Signal_pep-like_sf"/>
</dbReference>
<keyword evidence="3" id="KW-0645">Protease</keyword>
<dbReference type="PANTHER" id="PTHR43390">
    <property type="entry name" value="SIGNAL PEPTIDASE I"/>
    <property type="match status" value="1"/>
</dbReference>
<dbReference type="Gene3D" id="2.10.109.10">
    <property type="entry name" value="Umud Fragment, subunit A"/>
    <property type="match status" value="1"/>
</dbReference>
<dbReference type="Pfam" id="PF10502">
    <property type="entry name" value="Peptidase_S26"/>
    <property type="match status" value="1"/>
</dbReference>
<organism evidence="6 7">
    <name type="scientific">Citricoccus nitrophenolicus</name>
    <dbReference type="NCBI Taxonomy" id="863575"/>
    <lineage>
        <taxon>Bacteria</taxon>
        <taxon>Bacillati</taxon>
        <taxon>Actinomycetota</taxon>
        <taxon>Actinomycetes</taxon>
        <taxon>Micrococcales</taxon>
        <taxon>Micrococcaceae</taxon>
        <taxon>Citricoccus</taxon>
    </lineage>
</organism>
<comment type="similarity">
    <text evidence="2 3">Belongs to the peptidase S26 family.</text>
</comment>
<accession>A0ABV0IED3</accession>
<dbReference type="EMBL" id="JBDXMX010000001">
    <property type="protein sequence ID" value="MEO9246510.1"/>
    <property type="molecule type" value="Genomic_DNA"/>
</dbReference>
<keyword evidence="7" id="KW-1185">Reference proteome</keyword>
<dbReference type="EC" id="3.4.21.89" evidence="3"/>
<evidence type="ECO:0000259" key="5">
    <source>
        <dbReference type="Pfam" id="PF10502"/>
    </source>
</evidence>
<dbReference type="RefSeq" id="WP_347918608.1">
    <property type="nucleotide sequence ID" value="NZ_JBDXMX010000001.1"/>
</dbReference>
<dbReference type="InterPro" id="IPR000223">
    <property type="entry name" value="Pept_S26A_signal_pept_1"/>
</dbReference>
<dbReference type="SUPFAM" id="SSF51306">
    <property type="entry name" value="LexA/Signal peptidase"/>
    <property type="match status" value="1"/>
</dbReference>